<evidence type="ECO:0000313" key="6">
    <source>
        <dbReference type="EMBL" id="KAI3922993.1"/>
    </source>
</evidence>
<dbReference type="GO" id="GO:0016925">
    <property type="term" value="P:protein sumoylation"/>
    <property type="evidence" value="ECO:0007669"/>
    <property type="project" value="TreeGrafter"/>
</dbReference>
<dbReference type="InterPro" id="IPR026846">
    <property type="entry name" value="Nse2(Mms21)"/>
</dbReference>
<dbReference type="AlphaFoldDB" id="A0AAD4SV84"/>
<keyword evidence="7" id="KW-1185">Reference proteome</keyword>
<dbReference type="PANTHER" id="PTHR21330:SF1">
    <property type="entry name" value="E3 SUMO-PROTEIN LIGASE NSE2"/>
    <property type="match status" value="1"/>
</dbReference>
<accession>A0AAD4SV84</accession>
<keyword evidence="5" id="KW-0539">Nucleus</keyword>
<proteinExistence type="predicted"/>
<reference evidence="6" key="1">
    <citation type="submission" date="2022-04" db="EMBL/GenBank/DDBJ databases">
        <title>A functionally conserved STORR gene fusion in Papaver species that diverged 16.8 million years ago.</title>
        <authorList>
            <person name="Catania T."/>
        </authorList>
    </citation>
    <scope>NUCLEOTIDE SEQUENCE</scope>
    <source>
        <strain evidence="6">S-188037</strain>
    </source>
</reference>
<dbReference type="GO" id="GO:0000724">
    <property type="term" value="P:double-strand break repair via homologous recombination"/>
    <property type="evidence" value="ECO:0007669"/>
    <property type="project" value="InterPro"/>
</dbReference>
<comment type="pathway">
    <text evidence="2">Protein modification; protein sumoylation.</text>
</comment>
<gene>
    <name evidence="6" type="ORF">MKW98_013527</name>
</gene>
<comment type="subcellular location">
    <subcellularLocation>
        <location evidence="1">Nucleus</location>
    </subcellularLocation>
</comment>
<dbReference type="GO" id="GO:0030915">
    <property type="term" value="C:Smc5-Smc6 complex"/>
    <property type="evidence" value="ECO:0007669"/>
    <property type="project" value="InterPro"/>
</dbReference>
<evidence type="ECO:0000256" key="2">
    <source>
        <dbReference type="ARBA" id="ARBA00004718"/>
    </source>
</evidence>
<protein>
    <submittedName>
        <fullName evidence="6">Uncharacterized protein</fullName>
    </submittedName>
</protein>
<evidence type="ECO:0000313" key="7">
    <source>
        <dbReference type="Proteomes" id="UP001202328"/>
    </source>
</evidence>
<dbReference type="Proteomes" id="UP001202328">
    <property type="component" value="Unassembled WGS sequence"/>
</dbReference>
<evidence type="ECO:0000256" key="1">
    <source>
        <dbReference type="ARBA" id="ARBA00004123"/>
    </source>
</evidence>
<evidence type="ECO:0000256" key="4">
    <source>
        <dbReference type="ARBA" id="ARBA00022786"/>
    </source>
</evidence>
<sequence length="150" mass="17813">MLCRDCKHICEMKVVLHYIKKERPPCKCPVSVQPGEELINFKKLFDEEVRKVRATNPSVLQNHQSLHQFGEAIWRVHHAGRVYYSEKERPPCWCPVAGCPKMLRPRRVVCETVTRILIDEYHSYNTQTASPALQLWFRFHRFHGARRRCK</sequence>
<dbReference type="GO" id="GO:0005634">
    <property type="term" value="C:nucleus"/>
    <property type="evidence" value="ECO:0007669"/>
    <property type="project" value="UniProtKB-SubCell"/>
</dbReference>
<keyword evidence="3" id="KW-0808">Transferase</keyword>
<dbReference type="EMBL" id="JAJJMB010008589">
    <property type="protein sequence ID" value="KAI3922993.1"/>
    <property type="molecule type" value="Genomic_DNA"/>
</dbReference>
<evidence type="ECO:0000256" key="5">
    <source>
        <dbReference type="ARBA" id="ARBA00023242"/>
    </source>
</evidence>
<dbReference type="PANTHER" id="PTHR21330">
    <property type="entry name" value="E3 SUMO-PROTEIN LIGASE NSE2"/>
    <property type="match status" value="1"/>
</dbReference>
<dbReference type="GO" id="GO:0061665">
    <property type="term" value="F:SUMO ligase activity"/>
    <property type="evidence" value="ECO:0007669"/>
    <property type="project" value="TreeGrafter"/>
</dbReference>
<organism evidence="6 7">
    <name type="scientific">Papaver atlanticum</name>
    <dbReference type="NCBI Taxonomy" id="357466"/>
    <lineage>
        <taxon>Eukaryota</taxon>
        <taxon>Viridiplantae</taxon>
        <taxon>Streptophyta</taxon>
        <taxon>Embryophyta</taxon>
        <taxon>Tracheophyta</taxon>
        <taxon>Spermatophyta</taxon>
        <taxon>Magnoliopsida</taxon>
        <taxon>Ranunculales</taxon>
        <taxon>Papaveraceae</taxon>
        <taxon>Papaveroideae</taxon>
        <taxon>Papaver</taxon>
    </lineage>
</organism>
<keyword evidence="4" id="KW-0833">Ubl conjugation pathway</keyword>
<name>A0AAD4SV84_9MAGN</name>
<comment type="caution">
    <text evidence="6">The sequence shown here is derived from an EMBL/GenBank/DDBJ whole genome shotgun (WGS) entry which is preliminary data.</text>
</comment>
<evidence type="ECO:0000256" key="3">
    <source>
        <dbReference type="ARBA" id="ARBA00022679"/>
    </source>
</evidence>